<dbReference type="RefSeq" id="WP_073200035.1">
    <property type="nucleotide sequence ID" value="NZ_FRBN01000025.1"/>
</dbReference>
<organism evidence="4 5">
    <name type="scientific">Roseovarius marisflavi</name>
    <dbReference type="NCBI Taxonomy" id="1054996"/>
    <lineage>
        <taxon>Bacteria</taxon>
        <taxon>Pseudomonadati</taxon>
        <taxon>Pseudomonadota</taxon>
        <taxon>Alphaproteobacteria</taxon>
        <taxon>Rhodobacterales</taxon>
        <taxon>Roseobacteraceae</taxon>
        <taxon>Roseovarius</taxon>
    </lineage>
</organism>
<keyword evidence="3" id="KW-1133">Transmembrane helix</keyword>
<dbReference type="GO" id="GO:0005886">
    <property type="term" value="C:plasma membrane"/>
    <property type="evidence" value="ECO:0007669"/>
    <property type="project" value="TreeGrafter"/>
</dbReference>
<feature type="coiled-coil region" evidence="1">
    <location>
        <begin position="166"/>
        <end position="229"/>
    </location>
</feature>
<evidence type="ECO:0000256" key="1">
    <source>
        <dbReference type="SAM" id="Coils"/>
    </source>
</evidence>
<dbReference type="PANTHER" id="PTHR32309">
    <property type="entry name" value="TYROSINE-PROTEIN KINASE"/>
    <property type="match status" value="1"/>
</dbReference>
<evidence type="ECO:0000256" key="2">
    <source>
        <dbReference type="SAM" id="MobiDB-lite"/>
    </source>
</evidence>
<dbReference type="STRING" id="1054996.SAMN05444414_12523"/>
<gene>
    <name evidence="4" type="ORF">SAMN05444414_12523</name>
</gene>
<dbReference type="InterPro" id="IPR050445">
    <property type="entry name" value="Bact_polysacc_biosynth/exp"/>
</dbReference>
<accession>A0A1M7CGK0</accession>
<dbReference type="Proteomes" id="UP000184191">
    <property type="component" value="Unassembled WGS sequence"/>
</dbReference>
<dbReference type="PANTHER" id="PTHR32309:SF13">
    <property type="entry name" value="FERRIC ENTEROBACTIN TRANSPORT PROTEIN FEPE"/>
    <property type="match status" value="1"/>
</dbReference>
<keyword evidence="5" id="KW-1185">Reference proteome</keyword>
<evidence type="ECO:0000313" key="4">
    <source>
        <dbReference type="EMBL" id="SHL66307.1"/>
    </source>
</evidence>
<evidence type="ECO:0000313" key="5">
    <source>
        <dbReference type="Proteomes" id="UP000184191"/>
    </source>
</evidence>
<dbReference type="EMBL" id="FRBN01000025">
    <property type="protein sequence ID" value="SHL66307.1"/>
    <property type="molecule type" value="Genomic_DNA"/>
</dbReference>
<name>A0A1M7CGK0_9RHOB</name>
<keyword evidence="3" id="KW-0472">Membrane</keyword>
<dbReference type="GO" id="GO:0004713">
    <property type="term" value="F:protein tyrosine kinase activity"/>
    <property type="evidence" value="ECO:0007669"/>
    <property type="project" value="TreeGrafter"/>
</dbReference>
<dbReference type="AlphaFoldDB" id="A0A1M7CGK0"/>
<feature type="region of interest" description="Disordered" evidence="2">
    <location>
        <begin position="297"/>
        <end position="316"/>
    </location>
</feature>
<protein>
    <submittedName>
        <fullName evidence="4">Polysaccharide chain length determinant protein, PEP-CTERM locus subfamily</fullName>
    </submittedName>
</protein>
<keyword evidence="3" id="KW-0812">Transmembrane</keyword>
<evidence type="ECO:0000256" key="3">
    <source>
        <dbReference type="SAM" id="Phobius"/>
    </source>
</evidence>
<feature type="transmembrane region" description="Helical" evidence="3">
    <location>
        <begin position="15"/>
        <end position="36"/>
    </location>
</feature>
<sequence length="519" mass="58311">MSDLKYYFSIFLRRLHYFLVVSVVISAVAVIAAFTLPPAYESQTRLLLEGPQIPTELAASTVRVGLSEQLEIIEQRLMTRANLLDVARSQQVFEDIPTMSADEIVAAMRARTVIQRSGSSRNPGPILTLTFESRSPSIAAGVLNEYLTLIERQNVEFRTSRAGNTMEFFEQEVQRLGQNLDAQSARILEFKTRNSGALPESLGYSLDQKSTLQEQIRQINRDIITLRNQSERLVQIFEATGQLGANESARLSPDEQRLQEMRAQLDQALSIYSEENPRVKMLQARIDQLEQRLDARTATETQEPAPDAPTQRRGSATLDLQLSEIETRISMLQEQREDITARLAVLEDSLASTPANTANLEELNRTYANIEAQYNTAVDRLAQASTGERIESLSRGQKISIIEPPTTPNRPTKPNRMQIAGGGTMFGVLAGIALVVLIELLNRTARRPEDIMKRIGVRPLATIPYMRSRSEIFKKRLVKLLVYLVILVGFPAAVYAVHLYYLPLDLLADRAMNKIGVRW</sequence>
<feature type="transmembrane region" description="Helical" evidence="3">
    <location>
        <begin position="419"/>
        <end position="441"/>
    </location>
</feature>
<dbReference type="OrthoDB" id="8114194at2"/>
<reference evidence="5" key="1">
    <citation type="submission" date="2016-11" db="EMBL/GenBank/DDBJ databases">
        <authorList>
            <person name="Varghese N."/>
            <person name="Submissions S."/>
        </authorList>
    </citation>
    <scope>NUCLEOTIDE SEQUENCE [LARGE SCALE GENOMIC DNA]</scope>
    <source>
        <strain evidence="5">DSM 29327</strain>
    </source>
</reference>
<feature type="transmembrane region" description="Helical" evidence="3">
    <location>
        <begin position="477"/>
        <end position="502"/>
    </location>
</feature>
<keyword evidence="1" id="KW-0175">Coiled coil</keyword>
<proteinExistence type="predicted"/>